<evidence type="ECO:0000256" key="6">
    <source>
        <dbReference type="SAM" id="MobiDB-lite"/>
    </source>
</evidence>
<proteinExistence type="inferred from homology"/>
<comment type="caution">
    <text evidence="7">The sequence shown here is derived from an EMBL/GenBank/DDBJ whole genome shotgun (WGS) entry which is preliminary data.</text>
</comment>
<dbReference type="Pfam" id="PF02724">
    <property type="entry name" value="CDC45"/>
    <property type="match status" value="1"/>
</dbReference>
<dbReference type="AlphaFoldDB" id="A0A1C7NIM0"/>
<dbReference type="Proteomes" id="UP000093000">
    <property type="component" value="Unassembled WGS sequence"/>
</dbReference>
<gene>
    <name evidence="7" type="primary">sna41_0</name>
    <name evidence="7" type="ORF">A0J61_03082</name>
</gene>
<dbReference type="FunCoup" id="A0A1C7NIM0">
    <property type="interactions" value="371"/>
</dbReference>
<evidence type="ECO:0000256" key="5">
    <source>
        <dbReference type="ARBA" id="ARBA00023306"/>
    </source>
</evidence>
<evidence type="ECO:0000256" key="3">
    <source>
        <dbReference type="ARBA" id="ARBA00022705"/>
    </source>
</evidence>
<keyword evidence="7" id="KW-0132">Cell division</keyword>
<comment type="subcellular location">
    <subcellularLocation>
        <location evidence="1">Nucleus</location>
    </subcellularLocation>
</comment>
<dbReference type="STRING" id="101091.A0A1C7NIM0"/>
<dbReference type="InParanoid" id="A0A1C7NIM0"/>
<evidence type="ECO:0000313" key="7">
    <source>
        <dbReference type="EMBL" id="OBZ88868.1"/>
    </source>
</evidence>
<feature type="compositionally biased region" description="Acidic residues" evidence="6">
    <location>
        <begin position="74"/>
        <end position="92"/>
    </location>
</feature>
<dbReference type="GO" id="GO:0003697">
    <property type="term" value="F:single-stranded DNA binding"/>
    <property type="evidence" value="ECO:0007669"/>
    <property type="project" value="TreeGrafter"/>
</dbReference>
<organism evidence="7 8">
    <name type="scientific">Choanephora cucurbitarum</name>
    <dbReference type="NCBI Taxonomy" id="101091"/>
    <lineage>
        <taxon>Eukaryota</taxon>
        <taxon>Fungi</taxon>
        <taxon>Fungi incertae sedis</taxon>
        <taxon>Mucoromycota</taxon>
        <taxon>Mucoromycotina</taxon>
        <taxon>Mucoromycetes</taxon>
        <taxon>Mucorales</taxon>
        <taxon>Mucorineae</taxon>
        <taxon>Choanephoraceae</taxon>
        <taxon>Choanephoroideae</taxon>
        <taxon>Choanephora</taxon>
    </lineage>
</organism>
<evidence type="ECO:0000256" key="4">
    <source>
        <dbReference type="ARBA" id="ARBA00023242"/>
    </source>
</evidence>
<reference evidence="7 8" key="1">
    <citation type="submission" date="2016-03" db="EMBL/GenBank/DDBJ databases">
        <title>Choanephora cucurbitarum.</title>
        <authorList>
            <person name="Min B."/>
            <person name="Park H."/>
            <person name="Park J.-H."/>
            <person name="Shin H.-D."/>
            <person name="Choi I.-G."/>
        </authorList>
    </citation>
    <scope>NUCLEOTIDE SEQUENCE [LARGE SCALE GENOMIC DNA]</scope>
    <source>
        <strain evidence="7 8">KUS-F28377</strain>
    </source>
</reference>
<dbReference type="InterPro" id="IPR003874">
    <property type="entry name" value="CDC45"/>
</dbReference>
<evidence type="ECO:0000256" key="1">
    <source>
        <dbReference type="ARBA" id="ARBA00004123"/>
    </source>
</evidence>
<dbReference type="PANTHER" id="PTHR10507">
    <property type="entry name" value="CDC45-RELATED PROTEIN"/>
    <property type="match status" value="1"/>
</dbReference>
<evidence type="ECO:0000313" key="8">
    <source>
        <dbReference type="Proteomes" id="UP000093000"/>
    </source>
</evidence>
<dbReference type="GO" id="GO:0006270">
    <property type="term" value="P:DNA replication initiation"/>
    <property type="evidence" value="ECO:0007669"/>
    <property type="project" value="InterPro"/>
</dbReference>
<evidence type="ECO:0000256" key="2">
    <source>
        <dbReference type="ARBA" id="ARBA00010727"/>
    </source>
</evidence>
<comment type="similarity">
    <text evidence="2">Belongs to the CDC45 family.</text>
</comment>
<keyword evidence="4" id="KW-0539">Nucleus</keyword>
<dbReference type="GO" id="GO:0000727">
    <property type="term" value="P:double-strand break repair via break-induced replication"/>
    <property type="evidence" value="ECO:0007669"/>
    <property type="project" value="TreeGrafter"/>
</dbReference>
<accession>A0A1C7NIM0</accession>
<dbReference type="EMBL" id="LUGH01000127">
    <property type="protein sequence ID" value="OBZ88868.1"/>
    <property type="molecule type" value="Genomic_DNA"/>
</dbReference>
<keyword evidence="5" id="KW-0131">Cell cycle</keyword>
<sequence length="533" mass="61155">LRSIVMINCGAMESISNLFNAPEGTKIYVIDSHRPLLLENLSADNNHICVFDDESEDHRVNEVLNAYEELMQAEEDQEFSESDMDEEEDDDNDRPRQRRRLNNLEQGISLNALRSKRRQQNKLIQDYYEAGAYYANSVSGVMYELAHQLGKSSNELLWFGIVGVTAQYIFERIDTARYTEKLELFKDDRARLNIDRNEDGQLLNPTQVIIRAEDEYRFMLFRHWSLYESMYHSGYVSSKLGVWKDAGKKRLNNMFAKMGFSLQQCQQIYTHMDMDLKQTLRNKIEHVAPLYGLTDICFPSFTRGYGYECCMSASDVVYALSTLIETSPQAATRLGTSVIHDEDEAALRPSTSELVDGLGFQRRNWWMQNFYAAYDALGSPSPEALMRGLKLCMASQKAIVRQGIDIIDKRMVKLLRTFRFVNIRNGSDLALFQHPSTLTKLGLFLVDAYREHGKRNLPIILTSLDEENNSCLVIALSGAATFGDVRKNLAFSDAAEKTKARVSFDCFDHTVVQIHDADIEHFIESLSYHKQHH</sequence>
<keyword evidence="8" id="KW-1185">Reference proteome</keyword>
<dbReference type="GO" id="GO:0003682">
    <property type="term" value="F:chromatin binding"/>
    <property type="evidence" value="ECO:0007669"/>
    <property type="project" value="EnsemblFungi"/>
</dbReference>
<feature type="region of interest" description="Disordered" evidence="6">
    <location>
        <begin position="74"/>
        <end position="98"/>
    </location>
</feature>
<dbReference type="GO" id="GO:0031261">
    <property type="term" value="C:DNA replication preinitiation complex"/>
    <property type="evidence" value="ECO:0007669"/>
    <property type="project" value="EnsemblFungi"/>
</dbReference>
<protein>
    <submittedName>
        <fullName evidence="7">Cell division control protein 45</fullName>
    </submittedName>
</protein>
<dbReference type="GO" id="GO:0051301">
    <property type="term" value="P:cell division"/>
    <property type="evidence" value="ECO:0007669"/>
    <property type="project" value="UniProtKB-KW"/>
</dbReference>
<dbReference type="GO" id="GO:0000785">
    <property type="term" value="C:chromatin"/>
    <property type="evidence" value="ECO:0007669"/>
    <property type="project" value="EnsemblFungi"/>
</dbReference>
<dbReference type="GO" id="GO:0003688">
    <property type="term" value="F:DNA replication origin binding"/>
    <property type="evidence" value="ECO:0007669"/>
    <property type="project" value="TreeGrafter"/>
</dbReference>
<dbReference type="OrthoDB" id="10258882at2759"/>
<feature type="non-terminal residue" evidence="7">
    <location>
        <position position="1"/>
    </location>
</feature>
<dbReference type="GO" id="GO:1902977">
    <property type="term" value="P:mitotic DNA replication preinitiation complex assembly"/>
    <property type="evidence" value="ECO:0007669"/>
    <property type="project" value="EnsemblFungi"/>
</dbReference>
<dbReference type="GO" id="GO:0031573">
    <property type="term" value="P:mitotic intra-S DNA damage checkpoint signaling"/>
    <property type="evidence" value="ECO:0007669"/>
    <property type="project" value="EnsemblFungi"/>
</dbReference>
<name>A0A1C7NIM0_9FUNG</name>
<dbReference type="PANTHER" id="PTHR10507:SF0">
    <property type="entry name" value="CELL DIVISION CONTROL PROTEIN 45 HOMOLOG"/>
    <property type="match status" value="1"/>
</dbReference>
<keyword evidence="3" id="KW-0235">DNA replication</keyword>